<organism evidence="10 11">
    <name type="scientific">Nocardioides vastitatis</name>
    <dbReference type="NCBI Taxonomy" id="2568655"/>
    <lineage>
        <taxon>Bacteria</taxon>
        <taxon>Bacillati</taxon>
        <taxon>Actinomycetota</taxon>
        <taxon>Actinomycetes</taxon>
        <taxon>Propionibacteriales</taxon>
        <taxon>Nocardioidaceae</taxon>
        <taxon>Nocardioides</taxon>
    </lineage>
</organism>
<keyword evidence="11" id="KW-1185">Reference proteome</keyword>
<dbReference type="Pfam" id="PF00246">
    <property type="entry name" value="Peptidase_M14"/>
    <property type="match status" value="1"/>
</dbReference>
<name>A0ABW0ZE34_9ACTN</name>
<evidence type="ECO:0000313" key="10">
    <source>
        <dbReference type="EMBL" id="MFC5729146.1"/>
    </source>
</evidence>
<dbReference type="SUPFAM" id="SSF53187">
    <property type="entry name" value="Zn-dependent exopeptidases"/>
    <property type="match status" value="1"/>
</dbReference>
<feature type="region of interest" description="Disordered" evidence="8">
    <location>
        <begin position="39"/>
        <end position="58"/>
    </location>
</feature>
<reference evidence="11" key="1">
    <citation type="journal article" date="2019" name="Int. J. Syst. Evol. Microbiol.">
        <title>The Global Catalogue of Microorganisms (GCM) 10K type strain sequencing project: providing services to taxonomists for standard genome sequencing and annotation.</title>
        <authorList>
            <consortium name="The Broad Institute Genomics Platform"/>
            <consortium name="The Broad Institute Genome Sequencing Center for Infectious Disease"/>
            <person name="Wu L."/>
            <person name="Ma J."/>
        </authorList>
    </citation>
    <scope>NUCLEOTIDE SEQUENCE [LARGE SCALE GENOMIC DNA]</scope>
    <source>
        <strain evidence="11">YIM 94188</strain>
    </source>
</reference>
<keyword evidence="4" id="KW-0378">Hydrolase</keyword>
<dbReference type="RefSeq" id="WP_136432220.1">
    <property type="nucleotide sequence ID" value="NZ_JBHSNS010000003.1"/>
</dbReference>
<proteinExistence type="inferred from homology"/>
<dbReference type="SMART" id="SM00631">
    <property type="entry name" value="Zn_pept"/>
    <property type="match status" value="1"/>
</dbReference>
<dbReference type="InterPro" id="IPR000834">
    <property type="entry name" value="Peptidase_M14"/>
</dbReference>
<comment type="similarity">
    <text evidence="2 7">Belongs to the peptidase M14 family.</text>
</comment>
<gene>
    <name evidence="10" type="ORF">ACFPQB_09465</name>
</gene>
<dbReference type="Gene3D" id="3.40.630.10">
    <property type="entry name" value="Zn peptidases"/>
    <property type="match status" value="1"/>
</dbReference>
<keyword evidence="5" id="KW-0862">Zinc</keyword>
<dbReference type="PANTHER" id="PTHR11705">
    <property type="entry name" value="PROTEASE FAMILY M14 CARBOXYPEPTIDASE A,B"/>
    <property type="match status" value="1"/>
</dbReference>
<evidence type="ECO:0000256" key="8">
    <source>
        <dbReference type="SAM" id="MobiDB-lite"/>
    </source>
</evidence>
<keyword evidence="3" id="KW-0645">Protease</keyword>
<sequence length="284" mass="31157">MTVLGSQLGRQLRGQRRTLAVAVVLATAGVGLSFPTPAHGAADPRAGSGASASPAAPQSAAPYIRRGITIGRSVRGRAIRAYYRGTKDAKHVLVVLGQMHGDERAGRRTAWWVRDRVRPRDGTGVWIVPSMNPDGNARGTRTNARRVDLNRNWPTSGWSGARRGTRYWGGPRPASEPETRAMIAFLREVRPDYIASIHQPLYGIGRHRGGIRWQERLSRNLDLPRRFFGVGNPRGTVSPTLTGWYSARFRDHGVATTIEYGARPGRRFVTVKAGRGITAAARVR</sequence>
<dbReference type="GO" id="GO:0004180">
    <property type="term" value="F:carboxypeptidase activity"/>
    <property type="evidence" value="ECO:0007669"/>
    <property type="project" value="UniProtKB-KW"/>
</dbReference>
<accession>A0ABW0ZE34</accession>
<dbReference type="PROSITE" id="PS52035">
    <property type="entry name" value="PEPTIDASE_M14"/>
    <property type="match status" value="1"/>
</dbReference>
<evidence type="ECO:0000256" key="6">
    <source>
        <dbReference type="ARBA" id="ARBA00023049"/>
    </source>
</evidence>
<feature type="domain" description="Peptidase M14" evidence="9">
    <location>
        <begin position="43"/>
        <end position="284"/>
    </location>
</feature>
<dbReference type="EMBL" id="JBHSNS010000003">
    <property type="protein sequence ID" value="MFC5729146.1"/>
    <property type="molecule type" value="Genomic_DNA"/>
</dbReference>
<evidence type="ECO:0000256" key="1">
    <source>
        <dbReference type="ARBA" id="ARBA00001947"/>
    </source>
</evidence>
<keyword evidence="6" id="KW-0482">Metalloprotease</keyword>
<evidence type="ECO:0000256" key="2">
    <source>
        <dbReference type="ARBA" id="ARBA00005988"/>
    </source>
</evidence>
<comment type="caution">
    <text evidence="7">Lacks conserved residue(s) required for the propagation of feature annotation.</text>
</comment>
<evidence type="ECO:0000259" key="9">
    <source>
        <dbReference type="PROSITE" id="PS52035"/>
    </source>
</evidence>
<dbReference type="PANTHER" id="PTHR11705:SF143">
    <property type="entry name" value="SLL0236 PROTEIN"/>
    <property type="match status" value="1"/>
</dbReference>
<dbReference type="Proteomes" id="UP001596072">
    <property type="component" value="Unassembled WGS sequence"/>
</dbReference>
<feature type="compositionally biased region" description="Low complexity" evidence="8">
    <location>
        <begin position="40"/>
        <end position="58"/>
    </location>
</feature>
<keyword evidence="10" id="KW-0121">Carboxypeptidase</keyword>
<evidence type="ECO:0000256" key="7">
    <source>
        <dbReference type="PROSITE-ProRule" id="PRU01379"/>
    </source>
</evidence>
<evidence type="ECO:0000256" key="5">
    <source>
        <dbReference type="ARBA" id="ARBA00022833"/>
    </source>
</evidence>
<evidence type="ECO:0000256" key="3">
    <source>
        <dbReference type="ARBA" id="ARBA00022670"/>
    </source>
</evidence>
<evidence type="ECO:0000256" key="4">
    <source>
        <dbReference type="ARBA" id="ARBA00022801"/>
    </source>
</evidence>
<evidence type="ECO:0000313" key="11">
    <source>
        <dbReference type="Proteomes" id="UP001596072"/>
    </source>
</evidence>
<comment type="caution">
    <text evidence="10">The sequence shown here is derived from an EMBL/GenBank/DDBJ whole genome shotgun (WGS) entry which is preliminary data.</text>
</comment>
<protein>
    <submittedName>
        <fullName evidence="10">M14 family zinc carboxypeptidase</fullName>
    </submittedName>
</protein>
<comment type="cofactor">
    <cofactor evidence="1">
        <name>Zn(2+)</name>
        <dbReference type="ChEBI" id="CHEBI:29105"/>
    </cofactor>
</comment>